<dbReference type="HOGENOM" id="CLU_000445_51_2_6"/>
<dbReference type="PANTHER" id="PTHR42872">
    <property type="entry name" value="PROTEIN-GLUTAMATE METHYLESTERASE/PROTEIN-GLUTAMINE GLUTAMINASE"/>
    <property type="match status" value="1"/>
</dbReference>
<feature type="active site" evidence="4">
    <location>
        <position position="48"/>
    </location>
</feature>
<dbReference type="EMBL" id="JH600070">
    <property type="protein sequence ID" value="EIJ41162.1"/>
    <property type="molecule type" value="Genomic_DNA"/>
</dbReference>
<dbReference type="GO" id="GO:0006935">
    <property type="term" value="P:chemotaxis"/>
    <property type="evidence" value="ECO:0007669"/>
    <property type="project" value="UniProtKB-UniRule"/>
</dbReference>
<name>I3CC19_9GAMM</name>
<sequence length="198" mass="21279">MIQRMKKHNGSRYQAVVIGSSAGGIKALSAILKTLPSTFPLPILIVQHLHPDSDSYIVNILSNCTSLRVKQADEKEGIMGGVIYIAPPNYHLLVEEDKTLSLSIDAPVNFSRPSVDVLFETAAYAYREGLIGVILTGANSDGSQGVKKIKKLGGCVIVQSLETAEAKAMPQAAINAIKVDKVLPIEQIGTHLSYLANR</sequence>
<dbReference type="GO" id="GO:0000156">
    <property type="term" value="F:phosphorelay response regulator activity"/>
    <property type="evidence" value="ECO:0007669"/>
    <property type="project" value="InterPro"/>
</dbReference>
<evidence type="ECO:0000313" key="6">
    <source>
        <dbReference type="EMBL" id="EIJ41162.1"/>
    </source>
</evidence>
<evidence type="ECO:0000313" key="7">
    <source>
        <dbReference type="Proteomes" id="UP000005744"/>
    </source>
</evidence>
<feature type="domain" description="CheB-type methylesterase" evidence="5">
    <location>
        <begin position="9"/>
        <end position="198"/>
    </location>
</feature>
<accession>I3CC19</accession>
<feature type="active site" evidence="4">
    <location>
        <position position="21"/>
    </location>
</feature>
<dbReference type="InterPro" id="IPR000673">
    <property type="entry name" value="Sig_transdc_resp-reg_Me-estase"/>
</dbReference>
<dbReference type="PANTHER" id="PTHR42872:SF3">
    <property type="entry name" value="PROTEIN-GLUTAMATE METHYLESTERASE_PROTEIN-GLUTAMINE GLUTAMINASE 1"/>
    <property type="match status" value="1"/>
</dbReference>
<proteinExistence type="predicted"/>
<evidence type="ECO:0000259" key="5">
    <source>
        <dbReference type="PROSITE" id="PS50122"/>
    </source>
</evidence>
<evidence type="ECO:0000256" key="1">
    <source>
        <dbReference type="ARBA" id="ARBA00022801"/>
    </source>
</evidence>
<comment type="catalytic activity">
    <reaction evidence="3">
        <text>[protein]-L-glutamate 5-O-methyl ester + H2O = L-glutamyl-[protein] + methanol + H(+)</text>
        <dbReference type="Rhea" id="RHEA:23236"/>
        <dbReference type="Rhea" id="RHEA-COMP:10208"/>
        <dbReference type="Rhea" id="RHEA-COMP:10311"/>
        <dbReference type="ChEBI" id="CHEBI:15377"/>
        <dbReference type="ChEBI" id="CHEBI:15378"/>
        <dbReference type="ChEBI" id="CHEBI:17790"/>
        <dbReference type="ChEBI" id="CHEBI:29973"/>
        <dbReference type="ChEBI" id="CHEBI:82795"/>
        <dbReference type="EC" id="3.1.1.61"/>
    </reaction>
</comment>
<dbReference type="CDD" id="cd16433">
    <property type="entry name" value="CheB"/>
    <property type="match status" value="1"/>
</dbReference>
<dbReference type="PROSITE" id="PS50122">
    <property type="entry name" value="CHEB"/>
    <property type="match status" value="1"/>
</dbReference>
<evidence type="ECO:0000256" key="4">
    <source>
        <dbReference type="PROSITE-ProRule" id="PRU00050"/>
    </source>
</evidence>
<dbReference type="SUPFAM" id="SSF52738">
    <property type="entry name" value="Methylesterase CheB, C-terminal domain"/>
    <property type="match status" value="1"/>
</dbReference>
<dbReference type="STRING" id="395493.BegalDRAFT_0240"/>
<evidence type="ECO:0000256" key="3">
    <source>
        <dbReference type="ARBA" id="ARBA00048267"/>
    </source>
</evidence>
<keyword evidence="4" id="KW-0145">Chemotaxis</keyword>
<dbReference type="Proteomes" id="UP000005744">
    <property type="component" value="Unassembled WGS sequence"/>
</dbReference>
<organism evidence="6 7">
    <name type="scientific">Beggiatoa alba B18LD</name>
    <dbReference type="NCBI Taxonomy" id="395493"/>
    <lineage>
        <taxon>Bacteria</taxon>
        <taxon>Pseudomonadati</taxon>
        <taxon>Pseudomonadota</taxon>
        <taxon>Gammaproteobacteria</taxon>
        <taxon>Thiotrichales</taxon>
        <taxon>Thiotrichaceae</taxon>
        <taxon>Beggiatoa</taxon>
    </lineage>
</organism>
<dbReference type="GO" id="GO:0008984">
    <property type="term" value="F:protein-glutamate methylesterase activity"/>
    <property type="evidence" value="ECO:0007669"/>
    <property type="project" value="UniProtKB-EC"/>
</dbReference>
<reference evidence="6 7" key="1">
    <citation type="submission" date="2011-11" db="EMBL/GenBank/DDBJ databases">
        <title>Improved High-Quality Draft sequence of Beggiatoa alba B18lD.</title>
        <authorList>
            <consortium name="US DOE Joint Genome Institute"/>
            <person name="Lucas S."/>
            <person name="Han J."/>
            <person name="Lapidus A."/>
            <person name="Cheng J.-F."/>
            <person name="Goodwin L."/>
            <person name="Pitluck S."/>
            <person name="Peters L."/>
            <person name="Mikhailova N."/>
            <person name="Held B."/>
            <person name="Detter J.C."/>
            <person name="Han C."/>
            <person name="Tapia R."/>
            <person name="Land M."/>
            <person name="Hauser L."/>
            <person name="Kyrpides N."/>
            <person name="Ivanova N."/>
            <person name="Pagani I."/>
            <person name="Samuel K."/>
            <person name="Teske A."/>
            <person name="Mueller J."/>
            <person name="Woyke T."/>
        </authorList>
    </citation>
    <scope>NUCLEOTIDE SEQUENCE [LARGE SCALE GENOMIC DNA]</scope>
    <source>
        <strain evidence="6 7">B18LD</strain>
    </source>
</reference>
<dbReference type="GO" id="GO:0005737">
    <property type="term" value="C:cytoplasm"/>
    <property type="evidence" value="ECO:0007669"/>
    <property type="project" value="InterPro"/>
</dbReference>
<evidence type="ECO:0000256" key="2">
    <source>
        <dbReference type="ARBA" id="ARBA00039140"/>
    </source>
</evidence>
<dbReference type="eggNOG" id="COG2201">
    <property type="taxonomic scope" value="Bacteria"/>
</dbReference>
<gene>
    <name evidence="6" type="ORF">BegalDRAFT_0240</name>
</gene>
<dbReference type="EC" id="3.1.1.61" evidence="2"/>
<dbReference type="AlphaFoldDB" id="I3CC19"/>
<protein>
    <recommendedName>
        <fullName evidence="2">protein-glutamate methylesterase</fullName>
        <ecNumber evidence="2">3.1.1.61</ecNumber>
    </recommendedName>
</protein>
<feature type="active site" evidence="4">
    <location>
        <position position="141"/>
    </location>
</feature>
<keyword evidence="7" id="KW-1185">Reference proteome</keyword>
<keyword evidence="1 4" id="KW-0378">Hydrolase</keyword>
<dbReference type="Pfam" id="PF01339">
    <property type="entry name" value="CheB_methylest"/>
    <property type="match status" value="1"/>
</dbReference>
<dbReference type="Gene3D" id="3.40.50.180">
    <property type="entry name" value="Methylesterase CheB, C-terminal domain"/>
    <property type="match status" value="1"/>
</dbReference>
<dbReference type="InterPro" id="IPR035909">
    <property type="entry name" value="CheB_C"/>
</dbReference>